<keyword evidence="2" id="KW-1185">Reference proteome</keyword>
<sequence length="299" mass="33509">MSSYTTYTCEPTLSAAATAHVAVISTVVTSSPTAATAHAAVVSSTNTSSSDQATAHAAVNSLIGQEAGVEDGNKVETDRIAVKHADVSVLKSCLKKANVVSPIPKIAKQVEWNAMHEYQIYDVQLEERTDTGKFALDAGEINWADWRAQKKWNEKNFDIIDAEWRMIVYKMDNVADWDPDFDLDFDEQREEAADMVENHEVLHMIDVLEDYAKELEKEQQENALKSYDSGWDIILFGANPSLLDVEAPFSLSTDPNHPDNIFDRNIELMNIARANHRKLVRELAELRKEVEARVNEEGK</sequence>
<comment type="caution">
    <text evidence="1">The sequence shown here is derived from an EMBL/GenBank/DDBJ whole genome shotgun (WGS) entry which is preliminary data.</text>
</comment>
<gene>
    <name evidence="1" type="ORF">QFC24_003977</name>
</gene>
<proteinExistence type="predicted"/>
<protein>
    <submittedName>
        <fullName evidence="1">Uncharacterized protein</fullName>
    </submittedName>
</protein>
<evidence type="ECO:0000313" key="2">
    <source>
        <dbReference type="Proteomes" id="UP001234202"/>
    </source>
</evidence>
<name>A0ACC2XHT1_9TREE</name>
<dbReference type="Proteomes" id="UP001234202">
    <property type="component" value="Unassembled WGS sequence"/>
</dbReference>
<dbReference type="EMBL" id="JASBWV010000013">
    <property type="protein sequence ID" value="KAJ9122939.1"/>
    <property type="molecule type" value="Genomic_DNA"/>
</dbReference>
<reference evidence="1" key="1">
    <citation type="submission" date="2023-04" db="EMBL/GenBank/DDBJ databases">
        <title>Draft Genome sequencing of Naganishia species isolated from polar environments using Oxford Nanopore Technology.</title>
        <authorList>
            <person name="Leo P."/>
            <person name="Venkateswaran K."/>
        </authorList>
    </citation>
    <scope>NUCLEOTIDE SEQUENCE</scope>
    <source>
        <strain evidence="1">DBVPG 5303</strain>
    </source>
</reference>
<accession>A0ACC2XHT1</accession>
<organism evidence="1 2">
    <name type="scientific">Naganishia onofrii</name>
    <dbReference type="NCBI Taxonomy" id="1851511"/>
    <lineage>
        <taxon>Eukaryota</taxon>
        <taxon>Fungi</taxon>
        <taxon>Dikarya</taxon>
        <taxon>Basidiomycota</taxon>
        <taxon>Agaricomycotina</taxon>
        <taxon>Tremellomycetes</taxon>
        <taxon>Filobasidiales</taxon>
        <taxon>Filobasidiaceae</taxon>
        <taxon>Naganishia</taxon>
    </lineage>
</organism>
<evidence type="ECO:0000313" key="1">
    <source>
        <dbReference type="EMBL" id="KAJ9122939.1"/>
    </source>
</evidence>